<keyword evidence="9" id="KW-1185">Reference proteome</keyword>
<accession>A0ABV9F7J1</accession>
<comment type="pathway">
    <text evidence="7">Cell wall biogenesis; peptidoglycan biosynthesis.</text>
</comment>
<dbReference type="Proteomes" id="UP001596028">
    <property type="component" value="Unassembled WGS sequence"/>
</dbReference>
<dbReference type="NCBIfam" id="NF002035">
    <property type="entry name" value="PRK00865.1-3"/>
    <property type="match status" value="1"/>
</dbReference>
<organism evidence="8 9">
    <name type="scientific">Cohnella hongkongensis</name>
    <dbReference type="NCBI Taxonomy" id="178337"/>
    <lineage>
        <taxon>Bacteria</taxon>
        <taxon>Bacillati</taxon>
        <taxon>Bacillota</taxon>
        <taxon>Bacilli</taxon>
        <taxon>Bacillales</taxon>
        <taxon>Paenibacillaceae</taxon>
        <taxon>Cohnella</taxon>
    </lineage>
</organism>
<name>A0ABV9F7J1_9BACL</name>
<dbReference type="GO" id="GO:0008881">
    <property type="term" value="F:glutamate racemase activity"/>
    <property type="evidence" value="ECO:0007669"/>
    <property type="project" value="UniProtKB-EC"/>
</dbReference>
<dbReference type="NCBIfam" id="TIGR00067">
    <property type="entry name" value="glut_race"/>
    <property type="match status" value="1"/>
</dbReference>
<feature type="binding site" evidence="7">
    <location>
        <begin position="184"/>
        <end position="185"/>
    </location>
    <ligand>
        <name>substrate</name>
    </ligand>
</feature>
<dbReference type="PROSITE" id="PS00924">
    <property type="entry name" value="ASP_GLU_RACEMASE_2"/>
    <property type="match status" value="1"/>
</dbReference>
<dbReference type="EMBL" id="JBHSEP010000001">
    <property type="protein sequence ID" value="MFC4596765.1"/>
    <property type="molecule type" value="Genomic_DNA"/>
</dbReference>
<feature type="active site" description="Proton donor/acceptor" evidence="7">
    <location>
        <position position="72"/>
    </location>
</feature>
<dbReference type="PROSITE" id="PS00923">
    <property type="entry name" value="ASP_GLU_RACEMASE_1"/>
    <property type="match status" value="1"/>
</dbReference>
<dbReference type="Pfam" id="PF01177">
    <property type="entry name" value="Asp_Glu_race"/>
    <property type="match status" value="1"/>
</dbReference>
<dbReference type="EC" id="5.1.1.3" evidence="2 7"/>
<sequence length="271" mass="29694">MQQPIAVLDSGVGGLTVVKEVMRQLPSEQILYFGDTARTPYGPRAAEEVVAFTREIVEYLVQYEPKMIVIACNTATAAALEDIRRRVELPVIGVINPGARAAVRRTRSGIVGVIGTEGTVKSGAYEAALKRLSSRVEIVSRACPSFVPLVEEGDFRSSRAFDIVAEELAPLRNSKIDCLILGCTHYPYLADCISQAMGPEVVLINSAEETAREIQEVLGTSNGLAPSDQIPTHQFFSSGDPVKFREIAQEWLDEQIRRTSVVWQFTPIGSR</sequence>
<gene>
    <name evidence="8" type="primary">racE</name>
    <name evidence="7" type="synonym">murI</name>
    <name evidence="8" type="ORF">ACFO3S_00820</name>
</gene>
<dbReference type="PANTHER" id="PTHR21198">
    <property type="entry name" value="GLUTAMATE RACEMASE"/>
    <property type="match status" value="1"/>
</dbReference>
<dbReference type="HAMAP" id="MF_00258">
    <property type="entry name" value="Glu_racemase"/>
    <property type="match status" value="1"/>
</dbReference>
<dbReference type="Gene3D" id="3.40.50.1860">
    <property type="match status" value="2"/>
</dbReference>
<evidence type="ECO:0000256" key="6">
    <source>
        <dbReference type="ARBA" id="ARBA00023316"/>
    </source>
</evidence>
<comment type="catalytic activity">
    <reaction evidence="1 7">
        <text>L-glutamate = D-glutamate</text>
        <dbReference type="Rhea" id="RHEA:12813"/>
        <dbReference type="ChEBI" id="CHEBI:29985"/>
        <dbReference type="ChEBI" id="CHEBI:29986"/>
        <dbReference type="EC" id="5.1.1.3"/>
    </reaction>
</comment>
<feature type="binding site" evidence="7">
    <location>
        <begin position="9"/>
        <end position="10"/>
    </location>
    <ligand>
        <name>substrate</name>
    </ligand>
</feature>
<evidence type="ECO:0000256" key="2">
    <source>
        <dbReference type="ARBA" id="ARBA00013090"/>
    </source>
</evidence>
<evidence type="ECO:0000256" key="5">
    <source>
        <dbReference type="ARBA" id="ARBA00023235"/>
    </source>
</evidence>
<dbReference type="InterPro" id="IPR015942">
    <property type="entry name" value="Asp/Glu/hydantoin_racemase"/>
</dbReference>
<feature type="binding site" evidence="7">
    <location>
        <begin position="41"/>
        <end position="42"/>
    </location>
    <ligand>
        <name>substrate</name>
    </ligand>
</feature>
<proteinExistence type="inferred from homology"/>
<evidence type="ECO:0000256" key="4">
    <source>
        <dbReference type="ARBA" id="ARBA00022984"/>
    </source>
</evidence>
<feature type="active site" description="Proton donor/acceptor" evidence="7">
    <location>
        <position position="183"/>
    </location>
</feature>
<dbReference type="InterPro" id="IPR001920">
    <property type="entry name" value="Asp/Glu_race"/>
</dbReference>
<evidence type="ECO:0000256" key="7">
    <source>
        <dbReference type="HAMAP-Rule" id="MF_00258"/>
    </source>
</evidence>
<evidence type="ECO:0000313" key="9">
    <source>
        <dbReference type="Proteomes" id="UP001596028"/>
    </source>
</evidence>
<evidence type="ECO:0000256" key="3">
    <source>
        <dbReference type="ARBA" id="ARBA00022960"/>
    </source>
</evidence>
<comment type="similarity">
    <text evidence="7">Belongs to the aspartate/glutamate racemases family.</text>
</comment>
<dbReference type="SUPFAM" id="SSF53681">
    <property type="entry name" value="Aspartate/glutamate racemase"/>
    <property type="match status" value="2"/>
</dbReference>
<dbReference type="PANTHER" id="PTHR21198:SF2">
    <property type="entry name" value="GLUTAMATE RACEMASE"/>
    <property type="match status" value="1"/>
</dbReference>
<keyword evidence="3 7" id="KW-0133">Cell shape</keyword>
<evidence type="ECO:0000256" key="1">
    <source>
        <dbReference type="ARBA" id="ARBA00001602"/>
    </source>
</evidence>
<comment type="caution">
    <text evidence="8">The sequence shown here is derived from an EMBL/GenBank/DDBJ whole genome shotgun (WGS) entry which is preliminary data.</text>
</comment>
<protein>
    <recommendedName>
        <fullName evidence="2 7">Glutamate racemase</fullName>
        <ecNumber evidence="2 7">5.1.1.3</ecNumber>
    </recommendedName>
</protein>
<dbReference type="InterPro" id="IPR033134">
    <property type="entry name" value="Asp/Glu_racemase_AS_2"/>
</dbReference>
<dbReference type="InterPro" id="IPR018187">
    <property type="entry name" value="Asp/Glu_racemase_AS_1"/>
</dbReference>
<dbReference type="RefSeq" id="WP_378091232.1">
    <property type="nucleotide sequence ID" value="NZ_JBHSEP010000001.1"/>
</dbReference>
<keyword evidence="6 7" id="KW-0961">Cell wall biogenesis/degradation</keyword>
<comment type="function">
    <text evidence="7">Provides the (R)-glutamate required for cell wall biosynthesis.</text>
</comment>
<evidence type="ECO:0000313" key="8">
    <source>
        <dbReference type="EMBL" id="MFC4596765.1"/>
    </source>
</evidence>
<keyword evidence="5 7" id="KW-0413">Isomerase</keyword>
<reference evidence="9" key="1">
    <citation type="journal article" date="2019" name="Int. J. Syst. Evol. Microbiol.">
        <title>The Global Catalogue of Microorganisms (GCM) 10K type strain sequencing project: providing services to taxonomists for standard genome sequencing and annotation.</title>
        <authorList>
            <consortium name="The Broad Institute Genomics Platform"/>
            <consortium name="The Broad Institute Genome Sequencing Center for Infectious Disease"/>
            <person name="Wu L."/>
            <person name="Ma J."/>
        </authorList>
    </citation>
    <scope>NUCLEOTIDE SEQUENCE [LARGE SCALE GENOMIC DNA]</scope>
    <source>
        <strain evidence="9">CCUG 49571</strain>
    </source>
</reference>
<dbReference type="InterPro" id="IPR004391">
    <property type="entry name" value="Glu_race"/>
</dbReference>
<keyword evidence="4 7" id="KW-0573">Peptidoglycan synthesis</keyword>
<feature type="binding site" evidence="7">
    <location>
        <begin position="73"/>
        <end position="74"/>
    </location>
    <ligand>
        <name>substrate</name>
    </ligand>
</feature>